<dbReference type="Proteomes" id="UP000263377">
    <property type="component" value="Unassembled WGS sequence"/>
</dbReference>
<keyword evidence="2" id="KW-1185">Reference proteome</keyword>
<evidence type="ECO:0000313" key="2">
    <source>
        <dbReference type="Proteomes" id="UP000263377"/>
    </source>
</evidence>
<dbReference type="EMBL" id="QVIG01000001">
    <property type="protein sequence ID" value="RGD61990.1"/>
    <property type="molecule type" value="Genomic_DNA"/>
</dbReference>
<dbReference type="Gene3D" id="1.10.3210.10">
    <property type="entry name" value="Hypothetical protein af1432"/>
    <property type="match status" value="1"/>
</dbReference>
<gene>
    <name evidence="1" type="ORF">DR950_33430</name>
</gene>
<accession>A0A373A2Y9</accession>
<sequence length="249" mass="27326">MPALHELAAARCLPDHQVMDRATLEWIAAHRPPVAYGPAATFPPGTTALVPAEDWFTEAALTDTLHGVRHNARVSVLATVLAARHHLDADHTLALTVAAAVHDCRRHNDRTDPGHGERTARWLHQQHHAVTAAFGLPDLTTPLLDAATTAVARHDLPARAAPPHRRCADPRARKVADLLAAADALDRYRLPALRWWPDPALVRIPLPEALHALAFRLVLDSEHARLDGATHHEALHHALDLARPTREQQ</sequence>
<organism evidence="1 2">
    <name type="scientific">Kitasatospora xanthocidica</name>
    <dbReference type="NCBI Taxonomy" id="83382"/>
    <lineage>
        <taxon>Bacteria</taxon>
        <taxon>Bacillati</taxon>
        <taxon>Actinomycetota</taxon>
        <taxon>Actinomycetes</taxon>
        <taxon>Kitasatosporales</taxon>
        <taxon>Streptomycetaceae</taxon>
        <taxon>Kitasatospora</taxon>
    </lineage>
</organism>
<evidence type="ECO:0008006" key="3">
    <source>
        <dbReference type="Google" id="ProtNLM"/>
    </source>
</evidence>
<dbReference type="SUPFAM" id="SSF109604">
    <property type="entry name" value="HD-domain/PDEase-like"/>
    <property type="match status" value="1"/>
</dbReference>
<comment type="caution">
    <text evidence="1">The sequence shown here is derived from an EMBL/GenBank/DDBJ whole genome shotgun (WGS) entry which is preliminary data.</text>
</comment>
<dbReference type="AlphaFoldDB" id="A0A373A2Y9"/>
<reference evidence="1 2" key="1">
    <citation type="submission" date="2018-08" db="EMBL/GenBank/DDBJ databases">
        <title>Diversity &amp; Physiological Properties of Lignin-Decomposing Actinobacteria from Soil.</title>
        <authorList>
            <person name="Roh S.G."/>
            <person name="Kim S.B."/>
        </authorList>
    </citation>
    <scope>NUCLEOTIDE SEQUENCE [LARGE SCALE GENOMIC DNA]</scope>
    <source>
        <strain evidence="1 2">MMS17-GH009</strain>
    </source>
</reference>
<proteinExistence type="predicted"/>
<dbReference type="RefSeq" id="WP_117490137.1">
    <property type="nucleotide sequence ID" value="NZ_QVIG01000001.1"/>
</dbReference>
<evidence type="ECO:0000313" key="1">
    <source>
        <dbReference type="EMBL" id="RGD61990.1"/>
    </source>
</evidence>
<protein>
    <recommendedName>
        <fullName evidence="3">HD domain-containing protein</fullName>
    </recommendedName>
</protein>
<name>A0A373A2Y9_9ACTN</name>